<sequence>MNNPKKSHLTAAKRILRYVKGSLKLGLLFPTGMKKDSAELVSYSDWGGDKIDRRSTYGYVMLYNGASIAWCTKKQPVTALSTREAEYIAGTFAT</sequence>
<proteinExistence type="predicted"/>
<evidence type="ECO:0000313" key="1">
    <source>
        <dbReference type="EMBL" id="MCI50318.1"/>
    </source>
</evidence>
<dbReference type="CDD" id="cd09272">
    <property type="entry name" value="RNase_HI_RT_Ty1"/>
    <property type="match status" value="1"/>
</dbReference>
<comment type="caution">
    <text evidence="1">The sequence shown here is derived from an EMBL/GenBank/DDBJ whole genome shotgun (WGS) entry which is preliminary data.</text>
</comment>
<reference evidence="1 2" key="1">
    <citation type="journal article" date="2018" name="Front. Plant Sci.">
        <title>Red Clover (Trifolium pratense) and Zigzag Clover (T. medium) - A Picture of Genomic Similarities and Differences.</title>
        <authorList>
            <person name="Dluhosova J."/>
            <person name="Istvanek J."/>
            <person name="Nedelnik J."/>
            <person name="Repkova J."/>
        </authorList>
    </citation>
    <scope>NUCLEOTIDE SEQUENCE [LARGE SCALE GENOMIC DNA]</scope>
    <source>
        <strain evidence="2">cv. 10/8</strain>
        <tissue evidence="1">Leaf</tissue>
    </source>
</reference>
<dbReference type="Proteomes" id="UP000265520">
    <property type="component" value="Unassembled WGS sequence"/>
</dbReference>
<keyword evidence="2" id="KW-1185">Reference proteome</keyword>
<evidence type="ECO:0000313" key="2">
    <source>
        <dbReference type="Proteomes" id="UP000265520"/>
    </source>
</evidence>
<organism evidence="1 2">
    <name type="scientific">Trifolium medium</name>
    <dbReference type="NCBI Taxonomy" id="97028"/>
    <lineage>
        <taxon>Eukaryota</taxon>
        <taxon>Viridiplantae</taxon>
        <taxon>Streptophyta</taxon>
        <taxon>Embryophyta</taxon>
        <taxon>Tracheophyta</taxon>
        <taxon>Spermatophyta</taxon>
        <taxon>Magnoliopsida</taxon>
        <taxon>eudicotyledons</taxon>
        <taxon>Gunneridae</taxon>
        <taxon>Pentapetalae</taxon>
        <taxon>rosids</taxon>
        <taxon>fabids</taxon>
        <taxon>Fabales</taxon>
        <taxon>Fabaceae</taxon>
        <taxon>Papilionoideae</taxon>
        <taxon>50 kb inversion clade</taxon>
        <taxon>NPAAA clade</taxon>
        <taxon>Hologalegina</taxon>
        <taxon>IRL clade</taxon>
        <taxon>Trifolieae</taxon>
        <taxon>Trifolium</taxon>
    </lineage>
</organism>
<dbReference type="EMBL" id="LXQA010414628">
    <property type="protein sequence ID" value="MCI50318.1"/>
    <property type="molecule type" value="Genomic_DNA"/>
</dbReference>
<dbReference type="PANTHER" id="PTHR11439:SF483">
    <property type="entry name" value="PEPTIDE SYNTHASE GLIP-LIKE, PUTATIVE (AFU_ORTHOLOGUE AFUA_3G12920)-RELATED"/>
    <property type="match status" value="1"/>
</dbReference>
<accession>A0A392SN45</accession>
<protein>
    <submittedName>
        <fullName evidence="1">Copia-type polyprotein</fullName>
    </submittedName>
</protein>
<dbReference type="PANTHER" id="PTHR11439">
    <property type="entry name" value="GAG-POL-RELATED RETROTRANSPOSON"/>
    <property type="match status" value="1"/>
</dbReference>
<feature type="non-terminal residue" evidence="1">
    <location>
        <position position="94"/>
    </location>
</feature>
<dbReference type="AlphaFoldDB" id="A0A392SN45"/>
<name>A0A392SN45_9FABA</name>